<evidence type="ECO:0000313" key="2">
    <source>
        <dbReference type="Proteomes" id="UP000276133"/>
    </source>
</evidence>
<name>A0A3M7PD22_BRAPC</name>
<evidence type="ECO:0000313" key="1">
    <source>
        <dbReference type="EMBL" id="RMZ96617.1"/>
    </source>
</evidence>
<gene>
    <name evidence="1" type="ORF">BpHYR1_047628</name>
</gene>
<comment type="caution">
    <text evidence="1">The sequence shown here is derived from an EMBL/GenBank/DDBJ whole genome shotgun (WGS) entry which is preliminary data.</text>
</comment>
<organism evidence="1 2">
    <name type="scientific">Brachionus plicatilis</name>
    <name type="common">Marine rotifer</name>
    <name type="synonym">Brachionus muelleri</name>
    <dbReference type="NCBI Taxonomy" id="10195"/>
    <lineage>
        <taxon>Eukaryota</taxon>
        <taxon>Metazoa</taxon>
        <taxon>Spiralia</taxon>
        <taxon>Gnathifera</taxon>
        <taxon>Rotifera</taxon>
        <taxon>Eurotatoria</taxon>
        <taxon>Monogononta</taxon>
        <taxon>Pseudotrocha</taxon>
        <taxon>Ploima</taxon>
        <taxon>Brachionidae</taxon>
        <taxon>Brachionus</taxon>
    </lineage>
</organism>
<protein>
    <submittedName>
        <fullName evidence="1">Uncharacterized protein</fullName>
    </submittedName>
</protein>
<sequence length="60" mass="6709">MDNFTVAVASENGHVKLFSQTQEIYKMIAKNKNISSLESFGRHFLAAGTTDGNIYVRLED</sequence>
<dbReference type="SUPFAM" id="SSF50978">
    <property type="entry name" value="WD40 repeat-like"/>
    <property type="match status" value="1"/>
</dbReference>
<feature type="non-terminal residue" evidence="1">
    <location>
        <position position="60"/>
    </location>
</feature>
<dbReference type="EMBL" id="REGN01012022">
    <property type="protein sequence ID" value="RMZ96617.1"/>
    <property type="molecule type" value="Genomic_DNA"/>
</dbReference>
<dbReference type="AlphaFoldDB" id="A0A3M7PD22"/>
<accession>A0A3M7PD22</accession>
<reference evidence="1 2" key="1">
    <citation type="journal article" date="2018" name="Sci. Rep.">
        <title>Genomic signatures of local adaptation to the degree of environmental predictability in rotifers.</title>
        <authorList>
            <person name="Franch-Gras L."/>
            <person name="Hahn C."/>
            <person name="Garcia-Roger E.M."/>
            <person name="Carmona M.J."/>
            <person name="Serra M."/>
            <person name="Gomez A."/>
        </authorList>
    </citation>
    <scope>NUCLEOTIDE SEQUENCE [LARGE SCALE GENOMIC DNA]</scope>
    <source>
        <strain evidence="1">HYR1</strain>
    </source>
</reference>
<dbReference type="InterPro" id="IPR036322">
    <property type="entry name" value="WD40_repeat_dom_sf"/>
</dbReference>
<proteinExistence type="predicted"/>
<keyword evidence="2" id="KW-1185">Reference proteome</keyword>
<dbReference type="Proteomes" id="UP000276133">
    <property type="component" value="Unassembled WGS sequence"/>
</dbReference>